<proteinExistence type="predicted"/>
<accession>A0A2S7U789</accession>
<evidence type="ECO:0000313" key="2">
    <source>
        <dbReference type="Proteomes" id="UP000239907"/>
    </source>
</evidence>
<comment type="caution">
    <text evidence="1">The sequence shown here is derived from an EMBL/GenBank/DDBJ whole genome shotgun (WGS) entry which is preliminary data.</text>
</comment>
<sequence>MVRRKDKGVSDRAVARGSSDRLLGGRIKEKGGWLWQQCSEFSFQTRLMKRVSDDMGVMMQGSSKF</sequence>
<organism evidence="1 2">
    <name type="scientific">Rubritalea profundi</name>
    <dbReference type="NCBI Taxonomy" id="1658618"/>
    <lineage>
        <taxon>Bacteria</taxon>
        <taxon>Pseudomonadati</taxon>
        <taxon>Verrucomicrobiota</taxon>
        <taxon>Verrucomicrobiia</taxon>
        <taxon>Verrucomicrobiales</taxon>
        <taxon>Rubritaleaceae</taxon>
        <taxon>Rubritalea</taxon>
    </lineage>
</organism>
<reference evidence="1 2" key="1">
    <citation type="submission" date="2016-12" db="EMBL/GenBank/DDBJ databases">
        <title>Study of bacterial adaptation to deep sea.</title>
        <authorList>
            <person name="Song J."/>
            <person name="Yoshizawa S."/>
            <person name="Kogure K."/>
        </authorList>
    </citation>
    <scope>NUCLEOTIDE SEQUENCE [LARGE SCALE GENOMIC DNA]</scope>
    <source>
        <strain evidence="1 2">SAORIC-165</strain>
    </source>
</reference>
<dbReference type="EMBL" id="MQWA01000001">
    <property type="protein sequence ID" value="PQJ30073.1"/>
    <property type="molecule type" value="Genomic_DNA"/>
</dbReference>
<protein>
    <submittedName>
        <fullName evidence="1">Uncharacterized protein</fullName>
    </submittedName>
</protein>
<gene>
    <name evidence="1" type="ORF">BSZ32_17375</name>
</gene>
<dbReference type="AlphaFoldDB" id="A0A2S7U789"/>
<evidence type="ECO:0000313" key="1">
    <source>
        <dbReference type="EMBL" id="PQJ30073.1"/>
    </source>
</evidence>
<dbReference type="Proteomes" id="UP000239907">
    <property type="component" value="Unassembled WGS sequence"/>
</dbReference>
<keyword evidence="2" id="KW-1185">Reference proteome</keyword>
<name>A0A2S7U789_9BACT</name>